<keyword evidence="2" id="KW-1185">Reference proteome</keyword>
<protein>
    <submittedName>
        <fullName evidence="1">Uncharacterized protein</fullName>
    </submittedName>
</protein>
<sequence>MSDEAEVSSEQRSGARFREEVITVKTTWNFTGQIEQLVMTPTDVMQKRVLNTMEKQARDALIALGWTPPNK</sequence>
<organism evidence="1 2">
    <name type="scientific">Stenotrophomonas phage vB_SmaS-AXL_3</name>
    <dbReference type="NCBI Taxonomy" id="2740427"/>
    <lineage>
        <taxon>Viruses</taxon>
        <taxon>Duplodnaviria</taxon>
        <taxon>Heunggongvirae</taxon>
        <taxon>Uroviricota</taxon>
        <taxon>Caudoviricetes</taxon>
        <taxon>Axeltriavirus</taxon>
        <taxon>Axeltriavirus AXL3</taxon>
    </lineage>
</organism>
<name>A0A7D4XK10_9CAUD</name>
<gene>
    <name evidence="1" type="ORF">AXL3_52</name>
</gene>
<accession>A0A7D4XK10</accession>
<dbReference type="Proteomes" id="UP000509379">
    <property type="component" value="Segment"/>
</dbReference>
<dbReference type="EMBL" id="MT536174">
    <property type="protein sequence ID" value="QKW95618.1"/>
    <property type="molecule type" value="Genomic_DNA"/>
</dbReference>
<evidence type="ECO:0000313" key="2">
    <source>
        <dbReference type="Proteomes" id="UP000509379"/>
    </source>
</evidence>
<evidence type="ECO:0000313" key="1">
    <source>
        <dbReference type="EMBL" id="QKW95618.1"/>
    </source>
</evidence>
<proteinExistence type="predicted"/>
<reference evidence="1" key="1">
    <citation type="submission" date="2020-05" db="EMBL/GenBank/DDBJ databases">
        <title>Isolation and characterization of the novel bacteriophage AXL3 against Stenotrophomonas maltophilia.</title>
        <authorList>
            <person name="McCutcheon J.G."/>
            <person name="Lin A."/>
            <person name="Dennis J."/>
        </authorList>
    </citation>
    <scope>NUCLEOTIDE SEQUENCE [LARGE SCALE GENOMIC DNA]</scope>
</reference>